<evidence type="ECO:0000313" key="3">
    <source>
        <dbReference type="Proteomes" id="UP001476798"/>
    </source>
</evidence>
<organism evidence="2 3">
    <name type="scientific">Goodea atripinnis</name>
    <dbReference type="NCBI Taxonomy" id="208336"/>
    <lineage>
        <taxon>Eukaryota</taxon>
        <taxon>Metazoa</taxon>
        <taxon>Chordata</taxon>
        <taxon>Craniata</taxon>
        <taxon>Vertebrata</taxon>
        <taxon>Euteleostomi</taxon>
        <taxon>Actinopterygii</taxon>
        <taxon>Neopterygii</taxon>
        <taxon>Teleostei</taxon>
        <taxon>Neoteleostei</taxon>
        <taxon>Acanthomorphata</taxon>
        <taxon>Ovalentaria</taxon>
        <taxon>Atherinomorphae</taxon>
        <taxon>Cyprinodontiformes</taxon>
        <taxon>Goodeidae</taxon>
        <taxon>Goodea</taxon>
    </lineage>
</organism>
<gene>
    <name evidence="2" type="ORF">GOODEAATRI_029495</name>
</gene>
<protein>
    <submittedName>
        <fullName evidence="2">Uncharacterized protein</fullName>
    </submittedName>
</protein>
<keyword evidence="3" id="KW-1185">Reference proteome</keyword>
<evidence type="ECO:0000313" key="2">
    <source>
        <dbReference type="EMBL" id="MEQ2186522.1"/>
    </source>
</evidence>
<keyword evidence="1" id="KW-0472">Membrane</keyword>
<proteinExistence type="predicted"/>
<comment type="caution">
    <text evidence="2">The sequence shown here is derived from an EMBL/GenBank/DDBJ whole genome shotgun (WGS) entry which is preliminary data.</text>
</comment>
<feature type="transmembrane region" description="Helical" evidence="1">
    <location>
        <begin position="12"/>
        <end position="32"/>
    </location>
</feature>
<evidence type="ECO:0000256" key="1">
    <source>
        <dbReference type="SAM" id="Phobius"/>
    </source>
</evidence>
<name>A0ABV0PT58_9TELE</name>
<sequence>MFRCGVDYRRCKYIMPLLVLFAIVFDIIAIAAKSGWVEDENQESHYASMWQECRSRKDKWECNSLMDYGKCFRHTQPADPVFALLSDNQKLQAGWSREACSRQAGRRSELSSLLFFFFFISAH</sequence>
<keyword evidence="1" id="KW-1133">Transmembrane helix</keyword>
<accession>A0ABV0PT58</accession>
<keyword evidence="1" id="KW-0812">Transmembrane</keyword>
<dbReference type="Proteomes" id="UP001476798">
    <property type="component" value="Unassembled WGS sequence"/>
</dbReference>
<dbReference type="EMBL" id="JAHRIO010084336">
    <property type="protein sequence ID" value="MEQ2186522.1"/>
    <property type="molecule type" value="Genomic_DNA"/>
</dbReference>
<reference evidence="2 3" key="1">
    <citation type="submission" date="2021-06" db="EMBL/GenBank/DDBJ databases">
        <authorList>
            <person name="Palmer J.M."/>
        </authorList>
    </citation>
    <scope>NUCLEOTIDE SEQUENCE [LARGE SCALE GENOMIC DNA]</scope>
    <source>
        <strain evidence="2 3">GA_2019</strain>
        <tissue evidence="2">Muscle</tissue>
    </source>
</reference>